<dbReference type="GO" id="GO:0008168">
    <property type="term" value="F:methyltransferase activity"/>
    <property type="evidence" value="ECO:0007669"/>
    <property type="project" value="UniProtKB-KW"/>
</dbReference>
<name>A0A9Y2AI30_9FIRM</name>
<protein>
    <submittedName>
        <fullName evidence="3">Class I SAM-dependent methyltransferase</fullName>
    </submittedName>
</protein>
<evidence type="ECO:0000313" key="3">
    <source>
        <dbReference type="EMBL" id="WIW70376.1"/>
    </source>
</evidence>
<dbReference type="CDD" id="cd02440">
    <property type="entry name" value="AdoMet_MTases"/>
    <property type="match status" value="1"/>
</dbReference>
<accession>A0A9Y2AI30</accession>
<dbReference type="RefSeq" id="WP_309320392.1">
    <property type="nucleotide sequence ID" value="NZ_CP120678.1"/>
</dbReference>
<evidence type="ECO:0000313" key="4">
    <source>
        <dbReference type="Proteomes" id="UP001243623"/>
    </source>
</evidence>
<dbReference type="InterPro" id="IPR029063">
    <property type="entry name" value="SAM-dependent_MTases_sf"/>
</dbReference>
<gene>
    <name evidence="3" type="ORF">P3F81_10835</name>
</gene>
<dbReference type="KEGG" id="sgbi:P3F81_10835"/>
<dbReference type="Pfam" id="PF13649">
    <property type="entry name" value="Methyltransf_25"/>
    <property type="match status" value="1"/>
</dbReference>
<dbReference type="PANTHER" id="PTHR43861">
    <property type="entry name" value="TRANS-ACONITATE 2-METHYLTRANSFERASE-RELATED"/>
    <property type="match status" value="1"/>
</dbReference>
<dbReference type="Proteomes" id="UP001243623">
    <property type="component" value="Chromosome"/>
</dbReference>
<sequence length="251" mass="29605">MLFNEYAQYYDLLYKDKDYDGEVKYIDALITKYHNKAKKVLDLGCGTGRHAEILSQYGYNIHGVDMSREMLKKALQRAESNDRLAFTLSNIQKFDLKEEYDIVTALFHVMSYQVTDEAIKNVLLNVHKHLKKDGVFIFDCWYGPTVLTEKPEIRVKRLENEKIRITRIAEPVMRENNNIVEVHYDVFVRNKKDDVIKEIQETHIMRYLFKKEIEKFVSECGFSYIDGFEFMTGKSLSMSTWGSCFVVRKEL</sequence>
<dbReference type="Gene3D" id="2.20.130.10">
    <property type="entry name" value="CAC2371-like domains"/>
    <property type="match status" value="1"/>
</dbReference>
<dbReference type="Gene3D" id="3.40.50.150">
    <property type="entry name" value="Vaccinia Virus protein VP39"/>
    <property type="match status" value="1"/>
</dbReference>
<dbReference type="EMBL" id="CP120678">
    <property type="protein sequence ID" value="WIW70376.1"/>
    <property type="molecule type" value="Genomic_DNA"/>
</dbReference>
<dbReference type="GO" id="GO:0032259">
    <property type="term" value="P:methylation"/>
    <property type="evidence" value="ECO:0007669"/>
    <property type="project" value="UniProtKB-KW"/>
</dbReference>
<keyword evidence="3" id="KW-0489">Methyltransferase</keyword>
<evidence type="ECO:0000256" key="1">
    <source>
        <dbReference type="ARBA" id="ARBA00022679"/>
    </source>
</evidence>
<dbReference type="SUPFAM" id="SSF53335">
    <property type="entry name" value="S-adenosyl-L-methionine-dependent methyltransferases"/>
    <property type="match status" value="1"/>
</dbReference>
<reference evidence="3" key="1">
    <citation type="submission" date="2023-03" db="EMBL/GenBank/DDBJ databases">
        <title>Selenobaculum gbiensis gen. nov. sp. nov., a new bacterium isolated from the gut microbiota of IBD patient.</title>
        <authorList>
            <person name="Yeo S."/>
            <person name="Park H."/>
            <person name="Huh C.S."/>
        </authorList>
    </citation>
    <scope>NUCLEOTIDE SEQUENCE</scope>
    <source>
        <strain evidence="3">ICN-92133</strain>
    </source>
</reference>
<keyword evidence="4" id="KW-1185">Reference proteome</keyword>
<evidence type="ECO:0000259" key="2">
    <source>
        <dbReference type="Pfam" id="PF13649"/>
    </source>
</evidence>
<dbReference type="InterPro" id="IPR041698">
    <property type="entry name" value="Methyltransf_25"/>
</dbReference>
<dbReference type="AlphaFoldDB" id="A0A9Y2AI30"/>
<organism evidence="3 4">
    <name type="scientific">Selenobaculum gibii</name>
    <dbReference type="NCBI Taxonomy" id="3054208"/>
    <lineage>
        <taxon>Bacteria</taxon>
        <taxon>Bacillati</taxon>
        <taxon>Bacillota</taxon>
        <taxon>Negativicutes</taxon>
        <taxon>Selenomonadales</taxon>
        <taxon>Selenomonadaceae</taxon>
        <taxon>Selenobaculum</taxon>
    </lineage>
</organism>
<keyword evidence="1" id="KW-0808">Transferase</keyword>
<proteinExistence type="predicted"/>
<feature type="domain" description="Methyltransferase" evidence="2">
    <location>
        <begin position="40"/>
        <end position="134"/>
    </location>
</feature>